<keyword evidence="1 2" id="KW-0238">DNA-binding</keyword>
<dbReference type="Gene3D" id="1.10.10.60">
    <property type="entry name" value="Homeodomain-like"/>
    <property type="match status" value="1"/>
</dbReference>
<organism evidence="4 5">
    <name type="scientific">Romboutsia weinsteinii</name>
    <dbReference type="NCBI Taxonomy" id="2020949"/>
    <lineage>
        <taxon>Bacteria</taxon>
        <taxon>Bacillati</taxon>
        <taxon>Bacillota</taxon>
        <taxon>Clostridia</taxon>
        <taxon>Peptostreptococcales</taxon>
        <taxon>Peptostreptococcaceae</taxon>
        <taxon>Romboutsia</taxon>
    </lineage>
</organism>
<dbReference type="SUPFAM" id="SSF48498">
    <property type="entry name" value="Tetracyclin repressor-like, C-terminal domain"/>
    <property type="match status" value="1"/>
</dbReference>
<dbReference type="InterPro" id="IPR036271">
    <property type="entry name" value="Tet_transcr_reg_TetR-rel_C_sf"/>
</dbReference>
<dbReference type="InterPro" id="IPR009057">
    <property type="entry name" value="Homeodomain-like_sf"/>
</dbReference>
<gene>
    <name evidence="4" type="ORF">CHL78_008270</name>
</gene>
<reference evidence="4 5" key="1">
    <citation type="journal article" date="2017" name="Genome Announc.">
        <title>Draft Genome Sequence of Romboutsia weinsteinii sp. nov. Strain CCRI-19649(T) Isolated from Surface Water.</title>
        <authorList>
            <person name="Maheux A.F."/>
            <person name="Boudreau D.K."/>
            <person name="Berube E."/>
            <person name="Boissinot M."/>
            <person name="Cantin P."/>
            <person name="Raymond F."/>
            <person name="Corbeil J."/>
            <person name="Omar R.F."/>
            <person name="Bergeron M.G."/>
        </authorList>
    </citation>
    <scope>NUCLEOTIDE SEQUENCE [LARGE SCALE GENOMIC DNA]</scope>
    <source>
        <strain evidence="4 5">CCRI-19649</strain>
    </source>
</reference>
<evidence type="ECO:0000259" key="3">
    <source>
        <dbReference type="PROSITE" id="PS50977"/>
    </source>
</evidence>
<name>A0A371J4V4_9FIRM</name>
<evidence type="ECO:0000313" key="4">
    <source>
        <dbReference type="EMBL" id="RDY27707.1"/>
    </source>
</evidence>
<dbReference type="Proteomes" id="UP000215694">
    <property type="component" value="Unassembled WGS sequence"/>
</dbReference>
<dbReference type="Pfam" id="PF00440">
    <property type="entry name" value="TetR_N"/>
    <property type="match status" value="1"/>
</dbReference>
<dbReference type="AlphaFoldDB" id="A0A371J4V4"/>
<dbReference type="Gene3D" id="1.10.357.10">
    <property type="entry name" value="Tetracycline Repressor, domain 2"/>
    <property type="match status" value="1"/>
</dbReference>
<evidence type="ECO:0000256" key="1">
    <source>
        <dbReference type="ARBA" id="ARBA00023125"/>
    </source>
</evidence>
<dbReference type="SUPFAM" id="SSF46689">
    <property type="entry name" value="Homeodomain-like"/>
    <property type="match status" value="1"/>
</dbReference>
<evidence type="ECO:0000313" key="5">
    <source>
        <dbReference type="Proteomes" id="UP000215694"/>
    </source>
</evidence>
<comment type="caution">
    <text evidence="4">The sequence shown here is derived from an EMBL/GenBank/DDBJ whole genome shotgun (WGS) entry which is preliminary data.</text>
</comment>
<dbReference type="InterPro" id="IPR001647">
    <property type="entry name" value="HTH_TetR"/>
</dbReference>
<evidence type="ECO:0000256" key="2">
    <source>
        <dbReference type="PROSITE-ProRule" id="PRU00335"/>
    </source>
</evidence>
<accession>A0A371J4V4</accession>
<dbReference type="PROSITE" id="PS50977">
    <property type="entry name" value="HTH_TETR_2"/>
    <property type="match status" value="1"/>
</dbReference>
<dbReference type="EMBL" id="NOJY02000011">
    <property type="protein sequence ID" value="RDY27707.1"/>
    <property type="molecule type" value="Genomic_DNA"/>
</dbReference>
<dbReference type="GO" id="GO:0003677">
    <property type="term" value="F:DNA binding"/>
    <property type="evidence" value="ECO:0007669"/>
    <property type="project" value="UniProtKB-UniRule"/>
</dbReference>
<proteinExistence type="predicted"/>
<keyword evidence="5" id="KW-1185">Reference proteome</keyword>
<feature type="DNA-binding region" description="H-T-H motif" evidence="2">
    <location>
        <begin position="39"/>
        <end position="58"/>
    </location>
</feature>
<feature type="domain" description="HTH tetR-type" evidence="3">
    <location>
        <begin position="16"/>
        <end position="76"/>
    </location>
</feature>
<sequence length="214" mass="25845">MYGGEIVNESYYKLTLEKQNKIINAGYKAFALYSYKKASMSYIADEANISKSLLFYYFKNKKEYYLFLFDNAIQFIKNHKKQYASDKKQDLFDLVNNTIEFRMEMLYSFPYAYRFITKAYYEIYSELDDELSIRKNKMIHIGKDEILDIVEYDRLKNPCDMKNLINMIFYIADGCMRGREELNITQINEIIIDFKNMMESLKKNYYKEEYLLNK</sequence>
<protein>
    <submittedName>
        <fullName evidence="4">TetR/AcrR family transcriptional regulator</fullName>
    </submittedName>
</protein>